<keyword evidence="1" id="KW-0479">Metal-binding</keyword>
<dbReference type="AlphaFoldDB" id="A0A5J5LFM8"/>
<keyword evidence="1" id="KW-0862">Zinc</keyword>
<name>A0A5J5LFM8_HALHI</name>
<dbReference type="PROSITE" id="PS50966">
    <property type="entry name" value="ZF_SWIM"/>
    <property type="match status" value="1"/>
</dbReference>
<proteinExistence type="predicted"/>
<evidence type="ECO:0000259" key="2">
    <source>
        <dbReference type="PROSITE" id="PS50966"/>
    </source>
</evidence>
<evidence type="ECO:0000256" key="1">
    <source>
        <dbReference type="PROSITE-ProRule" id="PRU00325"/>
    </source>
</evidence>
<evidence type="ECO:0000313" key="4">
    <source>
        <dbReference type="Proteomes" id="UP000326244"/>
    </source>
</evidence>
<evidence type="ECO:0000313" key="3">
    <source>
        <dbReference type="EMBL" id="KAA9408532.1"/>
    </source>
</evidence>
<reference evidence="3 4" key="1">
    <citation type="submission" date="2018-11" db="EMBL/GenBank/DDBJ databases">
        <title>Genomic analysis of Haloarcula hispanica CBA1121.</title>
        <authorList>
            <person name="Kim Y.B."/>
            <person name="Roh S.W."/>
        </authorList>
    </citation>
    <scope>NUCLEOTIDE SEQUENCE [LARGE SCALE GENOMIC DNA]</scope>
    <source>
        <strain evidence="3 4">CBA1121</strain>
    </source>
</reference>
<protein>
    <submittedName>
        <fullName evidence="3">SWIM zinc finger family protein</fullName>
    </submittedName>
</protein>
<dbReference type="Proteomes" id="UP000326244">
    <property type="component" value="Unassembled WGS sequence"/>
</dbReference>
<dbReference type="GO" id="GO:0008270">
    <property type="term" value="F:zinc ion binding"/>
    <property type="evidence" value="ECO:0007669"/>
    <property type="project" value="UniProtKB-KW"/>
</dbReference>
<keyword evidence="1" id="KW-0863">Zinc-finger</keyword>
<accession>A0A5J5LFM8</accession>
<dbReference type="EMBL" id="RQWK01000001">
    <property type="protein sequence ID" value="KAA9408532.1"/>
    <property type="molecule type" value="Genomic_DNA"/>
</dbReference>
<comment type="caution">
    <text evidence="3">The sequence shown here is derived from an EMBL/GenBank/DDBJ whole genome shotgun (WGS) entry which is preliminary data.</text>
</comment>
<dbReference type="InterPro" id="IPR007527">
    <property type="entry name" value="Znf_SWIM"/>
</dbReference>
<dbReference type="RefSeq" id="WP_151102754.1">
    <property type="nucleotide sequence ID" value="NZ_RQWK01000001.1"/>
</dbReference>
<organism evidence="3 4">
    <name type="scientific">Haloarcula hispanica</name>
    <dbReference type="NCBI Taxonomy" id="51589"/>
    <lineage>
        <taxon>Archaea</taxon>
        <taxon>Methanobacteriati</taxon>
        <taxon>Methanobacteriota</taxon>
        <taxon>Stenosarchaea group</taxon>
        <taxon>Halobacteria</taxon>
        <taxon>Halobacteriales</taxon>
        <taxon>Haloarculaceae</taxon>
        <taxon>Haloarcula</taxon>
    </lineage>
</organism>
<gene>
    <name evidence="3" type="ORF">EGO51_01565</name>
</gene>
<dbReference type="Pfam" id="PF04434">
    <property type="entry name" value="SWIM"/>
    <property type="match status" value="1"/>
</dbReference>
<sequence length="215" mass="23571">MTLIEPSADRHSTALAPDLRSLPDRAARAWTERMAVRPRAGSTYAVTTESESTYLVDVAQHSCTCPDNRIRGEHCKHLRRVAIEITAKRIAPPGKERATCDACGTVTFVAADAQAPHLCGHCRLETGDIVRDRETGDRLVVTAVTDTPADDWTIEATGETVADYDTNDGYPSDDLVVLVTYLSDAVRASDPREYAFPLSRLRRVEDAELIGSETQ</sequence>
<feature type="domain" description="SWIM-type" evidence="2">
    <location>
        <begin position="54"/>
        <end position="86"/>
    </location>
</feature>